<keyword evidence="2" id="KW-1185">Reference proteome</keyword>
<dbReference type="EMBL" id="SRLO01000713">
    <property type="protein sequence ID" value="TNN48049.1"/>
    <property type="molecule type" value="Genomic_DNA"/>
</dbReference>
<evidence type="ECO:0000313" key="1">
    <source>
        <dbReference type="EMBL" id="TNN48049.1"/>
    </source>
</evidence>
<dbReference type="AlphaFoldDB" id="A0A4Z2G3F1"/>
<accession>A0A4Z2G3F1</accession>
<protein>
    <submittedName>
        <fullName evidence="1">Uncharacterized protein</fullName>
    </submittedName>
</protein>
<sequence>MLFINSRYARPRGPPASGCPRPDIQGSREAARCVSVGAWASPMPLGGGARRLGANASTPKVDSDYRRLDQTDGTKLYFFFFFSSCWSDERRLFCSSEEGER</sequence>
<evidence type="ECO:0000313" key="2">
    <source>
        <dbReference type="Proteomes" id="UP000314294"/>
    </source>
</evidence>
<dbReference type="Proteomes" id="UP000314294">
    <property type="component" value="Unassembled WGS sequence"/>
</dbReference>
<name>A0A4Z2G3F1_9TELE</name>
<gene>
    <name evidence="1" type="ORF">EYF80_041754</name>
</gene>
<proteinExistence type="predicted"/>
<organism evidence="1 2">
    <name type="scientific">Liparis tanakae</name>
    <name type="common">Tanaka's snailfish</name>
    <dbReference type="NCBI Taxonomy" id="230148"/>
    <lineage>
        <taxon>Eukaryota</taxon>
        <taxon>Metazoa</taxon>
        <taxon>Chordata</taxon>
        <taxon>Craniata</taxon>
        <taxon>Vertebrata</taxon>
        <taxon>Euteleostomi</taxon>
        <taxon>Actinopterygii</taxon>
        <taxon>Neopterygii</taxon>
        <taxon>Teleostei</taxon>
        <taxon>Neoteleostei</taxon>
        <taxon>Acanthomorphata</taxon>
        <taxon>Eupercaria</taxon>
        <taxon>Perciformes</taxon>
        <taxon>Cottioidei</taxon>
        <taxon>Cottales</taxon>
        <taxon>Liparidae</taxon>
        <taxon>Liparis</taxon>
    </lineage>
</organism>
<reference evidence="1 2" key="1">
    <citation type="submission" date="2019-03" db="EMBL/GenBank/DDBJ databases">
        <title>First draft genome of Liparis tanakae, snailfish: a comprehensive survey of snailfish specific genes.</title>
        <authorList>
            <person name="Kim W."/>
            <person name="Song I."/>
            <person name="Jeong J.-H."/>
            <person name="Kim D."/>
            <person name="Kim S."/>
            <person name="Ryu S."/>
            <person name="Song J.Y."/>
            <person name="Lee S.K."/>
        </authorList>
    </citation>
    <scope>NUCLEOTIDE SEQUENCE [LARGE SCALE GENOMIC DNA]</scope>
    <source>
        <tissue evidence="1">Muscle</tissue>
    </source>
</reference>
<comment type="caution">
    <text evidence="1">The sequence shown here is derived from an EMBL/GenBank/DDBJ whole genome shotgun (WGS) entry which is preliminary data.</text>
</comment>